<organism evidence="1 2">
    <name type="scientific">Crocosphaera watsonii WH 8501</name>
    <dbReference type="NCBI Taxonomy" id="165597"/>
    <lineage>
        <taxon>Bacteria</taxon>
        <taxon>Bacillati</taxon>
        <taxon>Cyanobacteriota</taxon>
        <taxon>Cyanophyceae</taxon>
        <taxon>Oscillatoriophycideae</taxon>
        <taxon>Chroococcales</taxon>
        <taxon>Aphanothecaceae</taxon>
        <taxon>Crocosphaera</taxon>
    </lineage>
</organism>
<keyword evidence="2" id="KW-1185">Reference proteome</keyword>
<dbReference type="InterPro" id="IPR014710">
    <property type="entry name" value="RmlC-like_jellyroll"/>
</dbReference>
<dbReference type="InterPro" id="IPR011051">
    <property type="entry name" value="RmlC_Cupin_sf"/>
</dbReference>
<proteinExistence type="predicted"/>
<dbReference type="GO" id="GO:0051213">
    <property type="term" value="F:dioxygenase activity"/>
    <property type="evidence" value="ECO:0007669"/>
    <property type="project" value="UniProtKB-KW"/>
</dbReference>
<dbReference type="CDD" id="cd10548">
    <property type="entry name" value="cupin_CDO"/>
    <property type="match status" value="1"/>
</dbReference>
<accession>Q4C1W7</accession>
<reference evidence="1" key="3">
    <citation type="submission" date="2016-12" db="EMBL/GenBank/DDBJ databases">
        <title>Annotation of the draft genome assembly of Crocosphaera watsonii WH 8501.</title>
        <authorList>
            <consortium name="US DOE Joint Genome Institute (JGI-ORNL)"/>
            <person name="Larimer F."/>
            <person name="Land M."/>
        </authorList>
    </citation>
    <scope>NUCLEOTIDE SEQUENCE</scope>
    <source>
        <strain evidence="1">WH 8501</strain>
    </source>
</reference>
<name>Q4C1W7_CROWT</name>
<dbReference type="OrthoDB" id="7059163at2"/>
<reference evidence="1" key="2">
    <citation type="submission" date="2005-06" db="EMBL/GenBank/DDBJ databases">
        <title>Sequencing of the draft genome and assembly of Crocosphaera watsonii WH 8501.</title>
        <authorList>
            <consortium name="US DOE Joint Genome Institute (JGI-PGF)"/>
            <person name="Copeland A."/>
            <person name="Lucas S."/>
            <person name="Lapidus A."/>
            <person name="Barry K."/>
            <person name="Detter C."/>
            <person name="Glavina T."/>
            <person name="Hammon N."/>
            <person name="Israni S."/>
            <person name="Pitluck S."/>
            <person name="Richardson P."/>
        </authorList>
    </citation>
    <scope>NUCLEOTIDE SEQUENCE [LARGE SCALE GENOMIC DNA]</scope>
    <source>
        <strain evidence="1">WH 8501</strain>
    </source>
</reference>
<comment type="caution">
    <text evidence="1">The sequence shown here is derived from an EMBL/GenBank/DDBJ whole genome shotgun (WGS) entry which is preliminary data.</text>
</comment>
<keyword evidence="1" id="KW-0223">Dioxygenase</keyword>
<dbReference type="RefSeq" id="WP_007306164.1">
    <property type="nucleotide sequence ID" value="NZ_AADV02000037.1"/>
</dbReference>
<gene>
    <name evidence="1" type="ORF">CwatDRAFT_2861</name>
</gene>
<protein>
    <submittedName>
        <fullName evidence="1">Cysteine dioxygenase type I</fullName>
    </submittedName>
</protein>
<dbReference type="KEGG" id="cwa:CwatDRAFT_2861"/>
<keyword evidence="1" id="KW-0560">Oxidoreductase</keyword>
<dbReference type="Proteomes" id="UP000003922">
    <property type="component" value="Unassembled WGS sequence"/>
</dbReference>
<dbReference type="SUPFAM" id="SSF51182">
    <property type="entry name" value="RmlC-like cupins"/>
    <property type="match status" value="1"/>
</dbReference>
<evidence type="ECO:0000313" key="2">
    <source>
        <dbReference type="Proteomes" id="UP000003922"/>
    </source>
</evidence>
<reference evidence="1" key="1">
    <citation type="submission" date="2004-02" db="EMBL/GenBank/DDBJ databases">
        <authorList>
            <consortium name="DOE Joint Genome Institute"/>
        </authorList>
    </citation>
    <scope>NUCLEOTIDE SEQUENCE [LARGE SCALE GENOMIC DNA]</scope>
    <source>
        <strain evidence="1">WH 8501</strain>
    </source>
</reference>
<evidence type="ECO:0000313" key="1">
    <source>
        <dbReference type="EMBL" id="EAM50128.1"/>
    </source>
</evidence>
<dbReference type="EMBL" id="AADV02000037">
    <property type="protein sequence ID" value="EAM50128.1"/>
    <property type="molecule type" value="Genomic_DNA"/>
</dbReference>
<sequence length="203" mass="23344">MDNQNLLVENKGQCHIFETIASEKERSSPYRLYRVLTDLEDILETIDDDYLRLRKIVPLVRQLLDDSPWLLLSMLTPNPETGWDIMTLYDEPYFPITIQLVAWASGTVSRIHNHGCWGLVTLLSGQEKNTFWRRNPQPNSPDKIEKVGEQILNTGDMICFLPSAIHQIEALGNEPTISLNLYGVTDFENRFEFDITSGTARNF</sequence>
<dbReference type="Gene3D" id="2.60.120.10">
    <property type="entry name" value="Jelly Rolls"/>
    <property type="match status" value="1"/>
</dbReference>
<dbReference type="AlphaFoldDB" id="Q4C1W7"/>